<keyword evidence="1" id="KW-1133">Transmembrane helix</keyword>
<evidence type="ECO:0008006" key="3">
    <source>
        <dbReference type="Google" id="ProtNLM"/>
    </source>
</evidence>
<keyword evidence="1" id="KW-0472">Membrane</keyword>
<organism evidence="2">
    <name type="scientific">Tunturiibacter gelidiferens</name>
    <dbReference type="NCBI Taxonomy" id="3069689"/>
    <lineage>
        <taxon>Bacteria</taxon>
        <taxon>Pseudomonadati</taxon>
        <taxon>Acidobacteriota</taxon>
        <taxon>Terriglobia</taxon>
        <taxon>Terriglobales</taxon>
        <taxon>Acidobacteriaceae</taxon>
        <taxon>Tunturiibacter</taxon>
    </lineage>
</organism>
<proteinExistence type="predicted"/>
<feature type="transmembrane region" description="Helical" evidence="1">
    <location>
        <begin position="20"/>
        <end position="39"/>
    </location>
</feature>
<dbReference type="KEGG" id="tgi:RBB81_17000"/>
<name>A0AAU7YYJ8_9BACT</name>
<sequence length="218" mass="24643">MENKVGFWRGFYNVIFRGKAAMWNGIFALLLVVFTCLLYRVSDQTAAANVATQRAFISFSGVGGQNISDPTGKTLVGMSLSPVWQNSGTTPGRDAISQVNWQVWPTDIPEGFTFPDNSSVERRKFVIGPKTPLALQMGGIPIEQFDQVRQRKFRLFVFGWVRYRDIFPDTPVRLTEFCSEIVNIASTKADMTDPTNNFSWAAQGCREYNCYDEECPDY</sequence>
<protein>
    <recommendedName>
        <fullName evidence="3">MacB-like periplasmic core domain-containing protein</fullName>
    </recommendedName>
</protein>
<evidence type="ECO:0000256" key="1">
    <source>
        <dbReference type="SAM" id="Phobius"/>
    </source>
</evidence>
<reference evidence="2" key="2">
    <citation type="journal article" date="2024" name="Environ. Microbiol.">
        <title>Genome analysis and description of Tunturibacter gen. nov. expands the diversity of Terriglobia in tundra soils.</title>
        <authorList>
            <person name="Messyasz A."/>
            <person name="Mannisto M.K."/>
            <person name="Kerkhof L.J."/>
            <person name="Haggblom M.M."/>
        </authorList>
    </citation>
    <scope>NUCLEOTIDE SEQUENCE</scope>
    <source>
        <strain evidence="2">M8UP39</strain>
    </source>
</reference>
<accession>A0AAU7YYJ8</accession>
<dbReference type="EMBL" id="CP132938">
    <property type="protein sequence ID" value="XCB21271.1"/>
    <property type="molecule type" value="Genomic_DNA"/>
</dbReference>
<reference evidence="2" key="1">
    <citation type="submission" date="2023-08" db="EMBL/GenBank/DDBJ databases">
        <authorList>
            <person name="Messyasz A."/>
            <person name="Mannisto M.K."/>
            <person name="Kerkhof L.J."/>
            <person name="Haggblom M."/>
        </authorList>
    </citation>
    <scope>NUCLEOTIDE SEQUENCE</scope>
    <source>
        <strain evidence="2">M8UP39</strain>
    </source>
</reference>
<evidence type="ECO:0000313" key="2">
    <source>
        <dbReference type="EMBL" id="XCB21271.1"/>
    </source>
</evidence>
<keyword evidence="1" id="KW-0812">Transmembrane</keyword>
<dbReference type="AlphaFoldDB" id="A0AAU7YYJ8"/>
<gene>
    <name evidence="2" type="ORF">RBB81_17000</name>
</gene>
<dbReference type="RefSeq" id="WP_353071484.1">
    <property type="nucleotide sequence ID" value="NZ_CP132938.1"/>
</dbReference>